<evidence type="ECO:0000256" key="1">
    <source>
        <dbReference type="ARBA" id="ARBA00004141"/>
    </source>
</evidence>
<feature type="transmembrane region" description="Helical" evidence="9">
    <location>
        <begin position="221"/>
        <end position="240"/>
    </location>
</feature>
<dbReference type="InterPro" id="IPR045262">
    <property type="entry name" value="STP/PLT_plant"/>
</dbReference>
<dbReference type="PRINTS" id="PR00171">
    <property type="entry name" value="SUGRTRNSPORT"/>
</dbReference>
<keyword evidence="3" id="KW-0813">Transport</keyword>
<evidence type="ECO:0000256" key="3">
    <source>
        <dbReference type="ARBA" id="ARBA00022448"/>
    </source>
</evidence>
<dbReference type="PANTHER" id="PTHR23500">
    <property type="entry name" value="SOLUTE CARRIER FAMILY 2, FACILITATED GLUCOSE TRANSPORTER"/>
    <property type="match status" value="1"/>
</dbReference>
<evidence type="ECO:0000313" key="11">
    <source>
        <dbReference type="RefSeq" id="XP_038971962.1"/>
    </source>
</evidence>
<evidence type="ECO:0000256" key="9">
    <source>
        <dbReference type="SAM" id="Phobius"/>
    </source>
</evidence>
<dbReference type="InterPro" id="IPR003663">
    <property type="entry name" value="Sugar/inositol_transpt"/>
</dbReference>
<comment type="subcellular location">
    <subcellularLocation>
        <location evidence="1">Membrane</location>
        <topology evidence="1">Multi-pass membrane protein</topology>
    </subcellularLocation>
</comment>
<keyword evidence="4" id="KW-0762">Sugar transport</keyword>
<evidence type="ECO:0000256" key="4">
    <source>
        <dbReference type="ARBA" id="ARBA00022597"/>
    </source>
</evidence>
<name>A0A8B8ZF92_PHODC</name>
<dbReference type="InterPro" id="IPR005828">
    <property type="entry name" value="MFS_sugar_transport-like"/>
</dbReference>
<dbReference type="Pfam" id="PF00083">
    <property type="entry name" value="Sugar_tr"/>
    <property type="match status" value="1"/>
</dbReference>
<evidence type="ECO:0000313" key="10">
    <source>
        <dbReference type="Proteomes" id="UP000228380"/>
    </source>
</evidence>
<accession>A0A8B8ZF92</accession>
<evidence type="ECO:0000256" key="7">
    <source>
        <dbReference type="ARBA" id="ARBA00022989"/>
    </source>
</evidence>
<protein>
    <submittedName>
        <fullName evidence="11">Hexose carrier protein HEX6-like</fullName>
    </submittedName>
</protein>
<evidence type="ECO:0000256" key="5">
    <source>
        <dbReference type="ARBA" id="ARBA00022692"/>
    </source>
</evidence>
<reference evidence="11" key="2">
    <citation type="submission" date="2025-08" db="UniProtKB">
        <authorList>
            <consortium name="RefSeq"/>
        </authorList>
    </citation>
    <scope>IDENTIFICATION</scope>
    <source>
        <tissue evidence="11">Young leaves</tissue>
    </source>
</reference>
<evidence type="ECO:0000256" key="2">
    <source>
        <dbReference type="ARBA" id="ARBA00010992"/>
    </source>
</evidence>
<dbReference type="GeneID" id="120104609"/>
<dbReference type="InterPro" id="IPR036259">
    <property type="entry name" value="MFS_trans_sf"/>
</dbReference>
<dbReference type="SUPFAM" id="SSF103473">
    <property type="entry name" value="MFS general substrate transporter"/>
    <property type="match status" value="1"/>
</dbReference>
<proteinExistence type="inferred from homology"/>
<keyword evidence="10" id="KW-1185">Reference proteome</keyword>
<sequence length="293" mass="32472">MENGIYMQFFQNISQYLCRDNTANDCTLSVWFSFSSLCLRPDSGCITIIIVGCSTVLIRDGPTKLIDVGIGRIVEWMGLVEVPCHGCRSYFLLHARCPHGLTKIDKNFHGTVETIRGTPDILAELNDIMAAASTLITFSQSLRKMIQRKYWPQLIMAATIPFFQQVAGFSIATIYTASLIQNIGFGENSLLMSALVIRLTGNISALALMTVVDRIGRRVKFMVGGIQMLISLVMVGKALATQLGSDDEISRSALCIHVHLGLLLFCAYLMTFGWSWGPLGWLVRHEIFPLAVK</sequence>
<dbReference type="GO" id="GO:0016020">
    <property type="term" value="C:membrane"/>
    <property type="evidence" value="ECO:0007669"/>
    <property type="project" value="UniProtKB-SubCell"/>
</dbReference>
<dbReference type="Gene3D" id="1.20.1250.20">
    <property type="entry name" value="MFS general substrate transporter like domains"/>
    <property type="match status" value="1"/>
</dbReference>
<dbReference type="GO" id="GO:0015293">
    <property type="term" value="F:symporter activity"/>
    <property type="evidence" value="ECO:0007669"/>
    <property type="project" value="UniProtKB-KW"/>
</dbReference>
<dbReference type="KEGG" id="pda:120104609"/>
<dbReference type="RefSeq" id="XP_038971962.1">
    <property type="nucleotide sequence ID" value="XM_039116034.1"/>
</dbReference>
<reference evidence="10" key="1">
    <citation type="journal article" date="2019" name="Nat. Commun.">
        <title>Genome-wide association mapping of date palm fruit traits.</title>
        <authorList>
            <person name="Hazzouri K.M."/>
            <person name="Gros-Balthazard M."/>
            <person name="Flowers J.M."/>
            <person name="Copetti D."/>
            <person name="Lemansour A."/>
            <person name="Lebrun M."/>
            <person name="Masmoudi K."/>
            <person name="Ferrand S."/>
            <person name="Dhar M.I."/>
            <person name="Fresquez Z.A."/>
            <person name="Rosas U."/>
            <person name="Zhang J."/>
            <person name="Talag J."/>
            <person name="Lee S."/>
            <person name="Kudrna D."/>
            <person name="Powell R.F."/>
            <person name="Leitch I.J."/>
            <person name="Krueger R.R."/>
            <person name="Wing R.A."/>
            <person name="Amiri K.M.A."/>
            <person name="Purugganan M.D."/>
        </authorList>
    </citation>
    <scope>NUCLEOTIDE SEQUENCE [LARGE SCALE GENOMIC DNA]</scope>
    <source>
        <strain evidence="10">cv. Khalas</strain>
    </source>
</reference>
<evidence type="ECO:0000256" key="6">
    <source>
        <dbReference type="ARBA" id="ARBA00022847"/>
    </source>
</evidence>
<keyword evidence="6" id="KW-0769">Symport</keyword>
<keyword evidence="7 9" id="KW-1133">Transmembrane helix</keyword>
<dbReference type="Proteomes" id="UP000228380">
    <property type="component" value="Chromosome 2"/>
</dbReference>
<comment type="similarity">
    <text evidence="2">Belongs to the major facilitator superfamily. Sugar transporter (TC 2.A.1.1) family.</text>
</comment>
<dbReference type="OrthoDB" id="5296287at2759"/>
<feature type="transmembrane region" description="Helical" evidence="9">
    <location>
        <begin position="154"/>
        <end position="177"/>
    </location>
</feature>
<organism evidence="10 11">
    <name type="scientific">Phoenix dactylifera</name>
    <name type="common">Date palm</name>
    <dbReference type="NCBI Taxonomy" id="42345"/>
    <lineage>
        <taxon>Eukaryota</taxon>
        <taxon>Viridiplantae</taxon>
        <taxon>Streptophyta</taxon>
        <taxon>Embryophyta</taxon>
        <taxon>Tracheophyta</taxon>
        <taxon>Spermatophyta</taxon>
        <taxon>Magnoliopsida</taxon>
        <taxon>Liliopsida</taxon>
        <taxon>Arecaceae</taxon>
        <taxon>Coryphoideae</taxon>
        <taxon>Phoeniceae</taxon>
        <taxon>Phoenix</taxon>
    </lineage>
</organism>
<feature type="transmembrane region" description="Helical" evidence="9">
    <location>
        <begin position="260"/>
        <end position="283"/>
    </location>
</feature>
<dbReference type="AlphaFoldDB" id="A0A8B8ZF92"/>
<dbReference type="PANTHER" id="PTHR23500:SF30">
    <property type="entry name" value="SUGAR TRANSPORT PROTEIN 3"/>
    <property type="match status" value="1"/>
</dbReference>
<keyword evidence="8 9" id="KW-0472">Membrane</keyword>
<gene>
    <name evidence="11" type="primary">LOC120104609</name>
</gene>
<evidence type="ECO:0000256" key="8">
    <source>
        <dbReference type="ARBA" id="ARBA00023136"/>
    </source>
</evidence>
<dbReference type="GO" id="GO:0015144">
    <property type="term" value="F:carbohydrate transmembrane transporter activity"/>
    <property type="evidence" value="ECO:0007669"/>
    <property type="project" value="InterPro"/>
</dbReference>
<feature type="transmembrane region" description="Helical" evidence="9">
    <location>
        <begin position="189"/>
        <end position="209"/>
    </location>
</feature>
<keyword evidence="5 9" id="KW-0812">Transmembrane</keyword>